<evidence type="ECO:0000313" key="6">
    <source>
        <dbReference type="Proteomes" id="UP000187429"/>
    </source>
</evidence>
<dbReference type="InterPro" id="IPR009072">
    <property type="entry name" value="Histone-fold"/>
</dbReference>
<reference evidence="6" key="1">
    <citation type="submission" date="2017-01" db="EMBL/GenBank/DDBJ databases">
        <authorList>
            <person name="Wang Y."/>
            <person name="White M."/>
            <person name="Kvist S."/>
            <person name="Moncalvo J.-M."/>
        </authorList>
    </citation>
    <scope>NUCLEOTIDE SEQUENCE [LARGE SCALE GENOMIC DNA]</scope>
    <source>
        <strain evidence="6">ID-206-W2</strain>
    </source>
</reference>
<dbReference type="AlphaFoldDB" id="A0A1R1X1M3"/>
<dbReference type="PANTHER" id="PTHR10252">
    <property type="entry name" value="HISTONE-LIKE TRANSCRIPTION FACTOR CCAAT-RELATED"/>
    <property type="match status" value="1"/>
</dbReference>
<evidence type="ECO:0000313" key="5">
    <source>
        <dbReference type="EMBL" id="OMJ08514.1"/>
    </source>
</evidence>
<dbReference type="OrthoDB" id="653904at2759"/>
<name>A0A1R1X1M3_9FUNG</name>
<dbReference type="SUPFAM" id="SSF47113">
    <property type="entry name" value="Histone-fold"/>
    <property type="match status" value="1"/>
</dbReference>
<dbReference type="InterPro" id="IPR003958">
    <property type="entry name" value="CBFA_NFYB_domain"/>
</dbReference>
<gene>
    <name evidence="5" type="ORF">AYI69_g11033</name>
</gene>
<dbReference type="Proteomes" id="UP000187429">
    <property type="component" value="Unassembled WGS sequence"/>
</dbReference>
<feature type="domain" description="Transcription factor CBF/NF-Y/archaeal histone" evidence="4">
    <location>
        <begin position="8"/>
        <end position="71"/>
    </location>
</feature>
<organism evidence="5 6">
    <name type="scientific">Smittium culicis</name>
    <dbReference type="NCBI Taxonomy" id="133412"/>
    <lineage>
        <taxon>Eukaryota</taxon>
        <taxon>Fungi</taxon>
        <taxon>Fungi incertae sedis</taxon>
        <taxon>Zoopagomycota</taxon>
        <taxon>Kickxellomycotina</taxon>
        <taxon>Harpellomycetes</taxon>
        <taxon>Harpellales</taxon>
        <taxon>Legeriomycetaceae</taxon>
        <taxon>Smittium</taxon>
    </lineage>
</organism>
<feature type="region of interest" description="Disordered" evidence="3">
    <location>
        <begin position="92"/>
        <end position="134"/>
    </location>
</feature>
<dbReference type="PANTHER" id="PTHR10252:SF5">
    <property type="entry name" value="DR1-ASSOCIATED COREPRESSOR"/>
    <property type="match status" value="1"/>
</dbReference>
<comment type="subcellular location">
    <subcellularLocation>
        <location evidence="1">Nucleus</location>
    </subcellularLocation>
</comment>
<keyword evidence="2" id="KW-0539">Nucleus</keyword>
<dbReference type="Pfam" id="PF00808">
    <property type="entry name" value="CBFD_NFYB_HMF"/>
    <property type="match status" value="1"/>
</dbReference>
<dbReference type="CDD" id="cd22906">
    <property type="entry name" value="HFD_DRAP1"/>
    <property type="match status" value="1"/>
</dbReference>
<evidence type="ECO:0000259" key="4">
    <source>
        <dbReference type="Pfam" id="PF00808"/>
    </source>
</evidence>
<dbReference type="GO" id="GO:0046982">
    <property type="term" value="F:protein heterodimerization activity"/>
    <property type="evidence" value="ECO:0007669"/>
    <property type="project" value="InterPro"/>
</dbReference>
<evidence type="ECO:0000256" key="1">
    <source>
        <dbReference type="ARBA" id="ARBA00004123"/>
    </source>
</evidence>
<evidence type="ECO:0000256" key="3">
    <source>
        <dbReference type="SAM" id="MobiDB-lite"/>
    </source>
</evidence>
<protein>
    <submittedName>
        <fullName evidence="5">DNA polymerase epsilon subunit C</fullName>
    </submittedName>
</protein>
<dbReference type="EMBL" id="LSSM01007374">
    <property type="protein sequence ID" value="OMJ08514.1"/>
    <property type="molecule type" value="Genomic_DNA"/>
</dbReference>
<feature type="region of interest" description="Disordered" evidence="3">
    <location>
        <begin position="302"/>
        <end position="321"/>
    </location>
</feature>
<dbReference type="InterPro" id="IPR050568">
    <property type="entry name" value="Transcr_DNA_Rep_Reg"/>
</dbReference>
<dbReference type="GO" id="GO:0016251">
    <property type="term" value="F:RNA polymerase II general transcription initiation factor activity"/>
    <property type="evidence" value="ECO:0007669"/>
    <property type="project" value="TreeGrafter"/>
</dbReference>
<dbReference type="GO" id="GO:0001046">
    <property type="term" value="F:core promoter sequence-specific DNA binding"/>
    <property type="evidence" value="ECO:0007669"/>
    <property type="project" value="TreeGrafter"/>
</dbReference>
<proteinExistence type="predicted"/>
<sequence length="350" mass="39203">MKKKYKTKFPVARIKRIMQMDEDVGKMAQATPILISKALEMFMQAIVDDVTKQARLTNTKRLMPAHLKRCVAEIECYDFLKDIVEKVVDDLPPGDGSAPLPSSSADKKKSISGASGRDSQSTNSKKNASKATALQPNNITTSIIDSSINVKSDNSFNNDFVPRKDFDIPGSGIQNLPPSYNPNIHPMQSRLYNDIGSGLVDSGALNIAGAIAPSMQYYNQDQSVNYQQKIPIAPLSKGQIFHSQQHQSSIHIQQQPYQYQQQYNQDKHQFRQQQQYNYNDPAVNSHPQLLPSFQQQPILRSHYNNVPDNHSSNIGSSFQSQNVPVSNTSIQFMLNQPDHILNNKSPKSES</sequence>
<keyword evidence="6" id="KW-1185">Reference proteome</keyword>
<feature type="compositionally biased region" description="Polar residues" evidence="3">
    <location>
        <begin position="117"/>
        <end position="134"/>
    </location>
</feature>
<accession>A0A1R1X1M3</accession>
<evidence type="ECO:0000256" key="2">
    <source>
        <dbReference type="ARBA" id="ARBA00023242"/>
    </source>
</evidence>
<dbReference type="Gene3D" id="1.10.20.10">
    <property type="entry name" value="Histone, subunit A"/>
    <property type="match status" value="1"/>
</dbReference>
<dbReference type="GO" id="GO:0017054">
    <property type="term" value="C:negative cofactor 2 complex"/>
    <property type="evidence" value="ECO:0007669"/>
    <property type="project" value="TreeGrafter"/>
</dbReference>
<comment type="caution">
    <text evidence="5">The sequence shown here is derived from an EMBL/GenBank/DDBJ whole genome shotgun (WGS) entry which is preliminary data.</text>
</comment>